<protein>
    <submittedName>
        <fullName evidence="2">Uncharacterized protein</fullName>
    </submittedName>
</protein>
<dbReference type="AlphaFoldDB" id="A0A224Y3N8"/>
<organism evidence="2">
    <name type="scientific">Panstrongylus lignarius</name>
    <dbReference type="NCBI Taxonomy" id="156445"/>
    <lineage>
        <taxon>Eukaryota</taxon>
        <taxon>Metazoa</taxon>
        <taxon>Ecdysozoa</taxon>
        <taxon>Arthropoda</taxon>
        <taxon>Hexapoda</taxon>
        <taxon>Insecta</taxon>
        <taxon>Pterygota</taxon>
        <taxon>Neoptera</taxon>
        <taxon>Paraneoptera</taxon>
        <taxon>Hemiptera</taxon>
        <taxon>Heteroptera</taxon>
        <taxon>Panheteroptera</taxon>
        <taxon>Cimicomorpha</taxon>
        <taxon>Reduviidae</taxon>
        <taxon>Triatominae</taxon>
        <taxon>Panstrongylus</taxon>
    </lineage>
</organism>
<evidence type="ECO:0000256" key="1">
    <source>
        <dbReference type="SAM" id="Phobius"/>
    </source>
</evidence>
<evidence type="ECO:0000313" key="2">
    <source>
        <dbReference type="EMBL" id="JAW15760.1"/>
    </source>
</evidence>
<feature type="transmembrane region" description="Helical" evidence="1">
    <location>
        <begin position="39"/>
        <end position="60"/>
    </location>
</feature>
<proteinExistence type="predicted"/>
<keyword evidence="1" id="KW-0472">Membrane</keyword>
<name>A0A224Y3N8_9HEMI</name>
<keyword evidence="1" id="KW-0812">Transmembrane</keyword>
<accession>A0A224Y3N8</accession>
<keyword evidence="1" id="KW-1133">Transmembrane helix</keyword>
<sequence length="76" mass="8794">MKLHFPHCFLAFFLHIAIFFVFLHGSFLNNDLLNLFLDLPGHVSLQIFVSMAFLNFWGLISKTMKICSYNAPSEVE</sequence>
<feature type="transmembrane region" description="Helical" evidence="1">
    <location>
        <begin position="7"/>
        <end position="27"/>
    </location>
</feature>
<reference evidence="2" key="1">
    <citation type="journal article" date="2018" name="PLoS Negl. Trop. Dis.">
        <title>An insight into the salivary gland and fat body transcriptome of Panstrongylus lignarius (Hemiptera: Heteroptera), the main vector of Chagas disease in Peru.</title>
        <authorList>
            <person name="Nevoa J.C."/>
            <person name="Mendes M.T."/>
            <person name="da Silva M.V."/>
            <person name="Soares S.C."/>
            <person name="Oliveira C.J.F."/>
            <person name="Ribeiro J.M.C."/>
        </authorList>
    </citation>
    <scope>NUCLEOTIDE SEQUENCE</scope>
</reference>
<dbReference type="EMBL" id="GFTR01000666">
    <property type="protein sequence ID" value="JAW15760.1"/>
    <property type="molecule type" value="Transcribed_RNA"/>
</dbReference>